<accession>A0A6I4UZ05</accession>
<reference evidence="1 2" key="1">
    <citation type="submission" date="2019-12" db="EMBL/GenBank/DDBJ databases">
        <title>Genomic-based taxomic classification of the family Erythrobacteraceae.</title>
        <authorList>
            <person name="Xu L."/>
        </authorList>
    </citation>
    <scope>NUCLEOTIDE SEQUENCE [LARGE SCALE GENOMIC DNA]</scope>
    <source>
        <strain evidence="1 2">SW-109</strain>
    </source>
</reference>
<comment type="caution">
    <text evidence="1">The sequence shown here is derived from an EMBL/GenBank/DDBJ whole genome shotgun (WGS) entry which is preliminary data.</text>
</comment>
<dbReference type="InterPro" id="IPR012545">
    <property type="entry name" value="DUF1697"/>
</dbReference>
<evidence type="ECO:0000313" key="2">
    <source>
        <dbReference type="Proteomes" id="UP000471435"/>
    </source>
</evidence>
<dbReference type="PANTHER" id="PTHR36439">
    <property type="entry name" value="BLL4334 PROTEIN"/>
    <property type="match status" value="1"/>
</dbReference>
<dbReference type="EMBL" id="WTYP01000001">
    <property type="protein sequence ID" value="MXP45996.1"/>
    <property type="molecule type" value="Genomic_DNA"/>
</dbReference>
<dbReference type="PANTHER" id="PTHR36439:SF1">
    <property type="entry name" value="DUF1697 DOMAIN-CONTAINING PROTEIN"/>
    <property type="match status" value="1"/>
</dbReference>
<evidence type="ECO:0000313" key="1">
    <source>
        <dbReference type="EMBL" id="MXP45996.1"/>
    </source>
</evidence>
<dbReference type="SUPFAM" id="SSF160379">
    <property type="entry name" value="SP0830-like"/>
    <property type="match status" value="1"/>
</dbReference>
<keyword evidence="2" id="KW-1185">Reference proteome</keyword>
<proteinExistence type="predicted"/>
<dbReference type="AlphaFoldDB" id="A0A6I4UZ05"/>
<protein>
    <submittedName>
        <fullName evidence="1">DUF1697 domain-containing protein</fullName>
    </submittedName>
</protein>
<organism evidence="1 2">
    <name type="scientific">Pontixanthobacter luteolus</name>
    <dbReference type="NCBI Taxonomy" id="295089"/>
    <lineage>
        <taxon>Bacteria</taxon>
        <taxon>Pseudomonadati</taxon>
        <taxon>Pseudomonadota</taxon>
        <taxon>Alphaproteobacteria</taxon>
        <taxon>Sphingomonadales</taxon>
        <taxon>Erythrobacteraceae</taxon>
        <taxon>Pontixanthobacter</taxon>
    </lineage>
</organism>
<name>A0A6I4UZ05_9SPHN</name>
<dbReference type="OrthoDB" id="9806494at2"/>
<sequence>MRYVAFLGSINVGGNRLLMEDLRSALRYGDFADVETVVASGNVLFTHDEAPSEGLAEKMAWIVKDEFDIDSMVTVRTRDELAATIAENPFAGDGAENVVHTLFLPDDPGEHQVKSLQIDHEGRGNERMAAGAKCLHIDYADGVGSSKLTGEFIARRLGMNGTARNIRSMKRILAKMDELDAGES</sequence>
<dbReference type="Gene3D" id="3.30.70.1280">
    <property type="entry name" value="SP0830-like domains"/>
    <property type="match status" value="1"/>
</dbReference>
<dbReference type="Proteomes" id="UP000471435">
    <property type="component" value="Unassembled WGS sequence"/>
</dbReference>
<dbReference type="PIRSF" id="PIRSF008502">
    <property type="entry name" value="UCP008502"/>
    <property type="match status" value="1"/>
</dbReference>
<dbReference type="Pfam" id="PF08002">
    <property type="entry name" value="DUF1697"/>
    <property type="match status" value="1"/>
</dbReference>
<gene>
    <name evidence="1" type="ORF">GRI43_01135</name>
</gene>